<dbReference type="Proteomes" id="UP000002007">
    <property type="component" value="Chromosome"/>
</dbReference>
<evidence type="ECO:0000256" key="1">
    <source>
        <dbReference type="ARBA" id="ARBA00005721"/>
    </source>
</evidence>
<dbReference type="PANTHER" id="PTHR34297:SF3">
    <property type="entry name" value="ALKALINE SHOCK PROTEIN 23"/>
    <property type="match status" value="1"/>
</dbReference>
<evidence type="ECO:0000313" key="3">
    <source>
        <dbReference type="Proteomes" id="UP000002007"/>
    </source>
</evidence>
<organism evidence="2 3">
    <name type="scientific">Renibacterium salmoninarum (strain ATCC 33209 / DSM 20767 / JCM 11484 / NBRC 15589 / NCIMB 2235)</name>
    <dbReference type="NCBI Taxonomy" id="288705"/>
    <lineage>
        <taxon>Bacteria</taxon>
        <taxon>Bacillati</taxon>
        <taxon>Actinomycetota</taxon>
        <taxon>Actinomycetes</taxon>
        <taxon>Micrococcales</taxon>
        <taxon>Micrococcaceae</taxon>
        <taxon>Renibacterium</taxon>
    </lineage>
</organism>
<reference evidence="3" key="1">
    <citation type="journal article" date="2008" name="J. Bacteriol.">
        <title>Genome sequence of the fish pathogen Renibacterium salmoninarum suggests reductive evolution away from an environmental Arthrobacter ancestor.</title>
        <authorList>
            <person name="Wiens G.D."/>
            <person name="Rockey D.D."/>
            <person name="Wu Z."/>
            <person name="Chang J."/>
            <person name="Levy R."/>
            <person name="Crane S."/>
            <person name="Chen D.S."/>
            <person name="Capri G.R."/>
            <person name="Burnett J.R."/>
            <person name="Sudheesh P.S."/>
            <person name="Schipma M.J."/>
            <person name="Burd H."/>
            <person name="Bhattacharyya A."/>
            <person name="Rhodes L.D."/>
            <person name="Kaul R."/>
            <person name="Strom M.S."/>
        </authorList>
    </citation>
    <scope>NUCLEOTIDE SEQUENCE [LARGE SCALE GENOMIC DNA]</scope>
    <source>
        <strain evidence="3">ATCC 33209 / DSM 20767 / JCM 11484 / NBRC 15589 / NCIMB 2235</strain>
    </source>
</reference>
<dbReference type="eggNOG" id="COG1302">
    <property type="taxonomic scope" value="Bacteria"/>
</dbReference>
<sequence>MSNPVPDVPETISPVEPAIDGRTVIADSAVAKVAGIAARAVPGVYSLGSGSTRAIGAIREVVGAADLSQGVRVEVGQTQVAVDVDLVAEYGKPLQEVANQVRVAVYRAVQELVGLRVIEVNVEINDVHVPKSAEQKQQPSSGESS</sequence>
<dbReference type="STRING" id="288705.RSal33209_3091"/>
<dbReference type="InterPro" id="IPR005531">
    <property type="entry name" value="Asp23"/>
</dbReference>
<dbReference type="KEGG" id="rsa:RSal33209_3091"/>
<name>A9WUE1_RENSM</name>
<accession>A9WUE1</accession>
<dbReference type="RefSeq" id="WP_012246456.1">
    <property type="nucleotide sequence ID" value="NC_010168.1"/>
</dbReference>
<gene>
    <name evidence="2" type="ordered locus">RSal33209_3091</name>
</gene>
<dbReference type="AlphaFoldDB" id="A9WUE1"/>
<comment type="similarity">
    <text evidence="1">Belongs to the asp23 family.</text>
</comment>
<dbReference type="HOGENOM" id="CLU_113198_1_0_11"/>
<dbReference type="EMBL" id="CP000910">
    <property type="protein sequence ID" value="ABY24812.1"/>
    <property type="molecule type" value="Genomic_DNA"/>
</dbReference>
<evidence type="ECO:0000313" key="2">
    <source>
        <dbReference type="EMBL" id="ABY24812.1"/>
    </source>
</evidence>
<proteinExistence type="inferred from homology"/>
<dbReference type="Pfam" id="PF03780">
    <property type="entry name" value="Asp23"/>
    <property type="match status" value="1"/>
</dbReference>
<dbReference type="PANTHER" id="PTHR34297">
    <property type="entry name" value="HYPOTHETICAL CYTOSOLIC PROTEIN-RELATED"/>
    <property type="match status" value="1"/>
</dbReference>
<protein>
    <submittedName>
        <fullName evidence="2">General stress protein, Gls24 family</fullName>
    </submittedName>
</protein>
<keyword evidence="3" id="KW-1185">Reference proteome</keyword>